<keyword evidence="1" id="KW-1133">Transmembrane helix</keyword>
<sequence length="614" mass="69356">MTSTTGRFELHVLSDQSHLAISQKNVDQCLLLERNATGPNFLMLEEAADLKHTHGRSLPFDAIFGIYHLLKGRYLALVTKSKSVGKVHGLRGRDDAADVDFRQVLAIELVLLPTHDVPLLSAAQLQDEERYVQMLTTNVESQLLYFAHDYDLTHSLQRIATLSPLQSVAERADTRFCWNYAACGFLLEKKLFEWVVPIMQGYIEVVKQLACSSKAFDVVYISRRSCRRQGLRFTMRGIDEDGNVANFVETEQACLFADGRQTSFVQIRGSIPIHWSSPATMKYAPKVYQRGNLEKDTLAFSVHANELIKLYGRVIMVNLIDKKTEQLRLGEAFEKVCGHASACDTHILANVRYVWFDFHHECRKMQWHHLSKLIQQVDNDFLDYGYFTKAATGQVLTTQSGVVRTNCMDNLDRTNVVQSLFARRSLLLQANESIDGDVLSSPFPALEVAFKNMWGNNADAISFLYAGTGALKTDFTRTGKRTKKGVVQDVYNSCLRYLLNNFADGHRQDSIDLLLQRYVPSRHKNSPFADAAPVSLQTMLMMSTMVVGSVILGLLFWDRHLGFVFERLVHATSLVTLVASMVFGYLLKKGTKLGERFVARPALRPQDGCSCKWP</sequence>
<gene>
    <name evidence="3" type="ORF">SPRG_01731</name>
</gene>
<reference evidence="3 4" key="1">
    <citation type="journal article" date="2013" name="PLoS Genet.">
        <title>Distinctive expansion of potential virulence genes in the genome of the oomycete fish pathogen Saprolegnia parasitica.</title>
        <authorList>
            <person name="Jiang R.H."/>
            <person name="de Bruijn I."/>
            <person name="Haas B.J."/>
            <person name="Belmonte R."/>
            <person name="Lobach L."/>
            <person name="Christie J."/>
            <person name="van den Ackerveken G."/>
            <person name="Bottin A."/>
            <person name="Bulone V."/>
            <person name="Diaz-Moreno S.M."/>
            <person name="Dumas B."/>
            <person name="Fan L."/>
            <person name="Gaulin E."/>
            <person name="Govers F."/>
            <person name="Grenville-Briggs L.J."/>
            <person name="Horner N.R."/>
            <person name="Levin J.Z."/>
            <person name="Mammella M."/>
            <person name="Meijer H.J."/>
            <person name="Morris P."/>
            <person name="Nusbaum C."/>
            <person name="Oome S."/>
            <person name="Phillips A.J."/>
            <person name="van Rooyen D."/>
            <person name="Rzeszutek E."/>
            <person name="Saraiva M."/>
            <person name="Secombes C.J."/>
            <person name="Seidl M.F."/>
            <person name="Snel B."/>
            <person name="Stassen J.H."/>
            <person name="Sykes S."/>
            <person name="Tripathy S."/>
            <person name="van den Berg H."/>
            <person name="Vega-Arreguin J.C."/>
            <person name="Wawra S."/>
            <person name="Young S.K."/>
            <person name="Zeng Q."/>
            <person name="Dieguez-Uribeondo J."/>
            <person name="Russ C."/>
            <person name="Tyler B.M."/>
            <person name="van West P."/>
        </authorList>
    </citation>
    <scope>NUCLEOTIDE SEQUENCE [LARGE SCALE GENOMIC DNA]</scope>
    <source>
        <strain evidence="3 4">CBS 223.65</strain>
    </source>
</reference>
<dbReference type="PROSITE" id="PS50275">
    <property type="entry name" value="SAC"/>
    <property type="match status" value="1"/>
</dbReference>
<dbReference type="GO" id="GO:0005783">
    <property type="term" value="C:endoplasmic reticulum"/>
    <property type="evidence" value="ECO:0007669"/>
    <property type="project" value="TreeGrafter"/>
</dbReference>
<dbReference type="PANTHER" id="PTHR45662">
    <property type="entry name" value="PHOSPHATIDYLINOSITIDE PHOSPHATASE SAC1"/>
    <property type="match status" value="1"/>
</dbReference>
<dbReference type="GO" id="GO:0046856">
    <property type="term" value="P:phosphatidylinositol dephosphorylation"/>
    <property type="evidence" value="ECO:0007669"/>
    <property type="project" value="TreeGrafter"/>
</dbReference>
<dbReference type="InterPro" id="IPR002013">
    <property type="entry name" value="SAC_dom"/>
</dbReference>
<keyword evidence="4" id="KW-1185">Reference proteome</keyword>
<accession>A0A067D4A4</accession>
<dbReference type="AlphaFoldDB" id="A0A067D4A4"/>
<evidence type="ECO:0000313" key="3">
    <source>
        <dbReference type="EMBL" id="KDO33852.1"/>
    </source>
</evidence>
<dbReference type="GeneID" id="24124312"/>
<organism evidence="3 4">
    <name type="scientific">Saprolegnia parasitica (strain CBS 223.65)</name>
    <dbReference type="NCBI Taxonomy" id="695850"/>
    <lineage>
        <taxon>Eukaryota</taxon>
        <taxon>Sar</taxon>
        <taxon>Stramenopiles</taxon>
        <taxon>Oomycota</taxon>
        <taxon>Saprolegniomycetes</taxon>
        <taxon>Saprolegniales</taxon>
        <taxon>Saprolegniaceae</taxon>
        <taxon>Saprolegnia</taxon>
    </lineage>
</organism>
<dbReference type="EMBL" id="KK583192">
    <property type="protein sequence ID" value="KDO33852.1"/>
    <property type="molecule type" value="Genomic_DNA"/>
</dbReference>
<dbReference type="STRING" id="695850.A0A067D4A4"/>
<feature type="domain" description="SAC" evidence="2">
    <location>
        <begin position="135"/>
        <end position="467"/>
    </location>
</feature>
<protein>
    <recommendedName>
        <fullName evidence="2">SAC domain-containing protein</fullName>
    </recommendedName>
</protein>
<dbReference type="Proteomes" id="UP000030745">
    <property type="component" value="Unassembled WGS sequence"/>
</dbReference>
<dbReference type="OrthoDB" id="405996at2759"/>
<keyword evidence="1" id="KW-0812">Transmembrane</keyword>
<dbReference type="GO" id="GO:0043812">
    <property type="term" value="F:phosphatidylinositol-4-phosphate phosphatase activity"/>
    <property type="evidence" value="ECO:0007669"/>
    <property type="project" value="TreeGrafter"/>
</dbReference>
<dbReference type="OMA" id="ITKAQPV"/>
<dbReference type="RefSeq" id="XP_012195488.1">
    <property type="nucleotide sequence ID" value="XM_012340098.1"/>
</dbReference>
<feature type="transmembrane region" description="Helical" evidence="1">
    <location>
        <begin position="568"/>
        <end position="587"/>
    </location>
</feature>
<evidence type="ECO:0000259" key="2">
    <source>
        <dbReference type="PROSITE" id="PS50275"/>
    </source>
</evidence>
<feature type="transmembrane region" description="Helical" evidence="1">
    <location>
        <begin position="534"/>
        <end position="556"/>
    </location>
</feature>
<dbReference type="PANTHER" id="PTHR45662:SF2">
    <property type="entry name" value="PHOSPHATIDYLINOSITOL-3-PHOSPHATASE SAC1"/>
    <property type="match status" value="1"/>
</dbReference>
<name>A0A067D4A4_SAPPC</name>
<proteinExistence type="predicted"/>
<dbReference type="Pfam" id="PF02383">
    <property type="entry name" value="Syja_N"/>
    <property type="match status" value="1"/>
</dbReference>
<evidence type="ECO:0000313" key="4">
    <source>
        <dbReference type="Proteomes" id="UP000030745"/>
    </source>
</evidence>
<evidence type="ECO:0000256" key="1">
    <source>
        <dbReference type="SAM" id="Phobius"/>
    </source>
</evidence>
<keyword evidence="1" id="KW-0472">Membrane</keyword>
<dbReference type="KEGG" id="spar:SPRG_01731"/>
<dbReference type="VEuPathDB" id="FungiDB:SPRG_01731"/>